<dbReference type="InterPro" id="IPR010992">
    <property type="entry name" value="IHF-like_DNA-bd_dom_sf"/>
</dbReference>
<dbReference type="EMBL" id="KJ489399">
    <property type="protein sequence ID" value="AHZ10164.1"/>
    <property type="molecule type" value="Genomic_DNA"/>
</dbReference>
<protein>
    <submittedName>
        <fullName evidence="1">DNA binding protein</fullName>
    </submittedName>
</protein>
<evidence type="ECO:0000313" key="1">
    <source>
        <dbReference type="EMBL" id="AHZ10164.1"/>
    </source>
</evidence>
<dbReference type="GO" id="GO:0003677">
    <property type="term" value="F:DNA binding"/>
    <property type="evidence" value="ECO:0007669"/>
    <property type="project" value="InterPro"/>
</dbReference>
<organism evidence="1 2">
    <name type="scientific">Bacillus phage Hakuna</name>
    <dbReference type="NCBI Taxonomy" id="1486659"/>
    <lineage>
        <taxon>Viruses</taxon>
        <taxon>Duplodnaviria</taxon>
        <taxon>Heunggongvirae</taxon>
        <taxon>Uroviricota</taxon>
        <taxon>Caudoviricetes</taxon>
        <taxon>Herelleviridae</taxon>
        <taxon>Bastillevirinae</taxon>
        <taxon>Wphvirus</taxon>
        <taxon>Wphvirus hakuna</taxon>
    </lineage>
</organism>
<proteinExistence type="predicted"/>
<dbReference type="Gene3D" id="4.10.520.10">
    <property type="entry name" value="IHF-like DNA-binding proteins"/>
    <property type="match status" value="1"/>
</dbReference>
<dbReference type="SUPFAM" id="SSF47729">
    <property type="entry name" value="IHF-like DNA-binding proteins"/>
    <property type="match status" value="1"/>
</dbReference>
<dbReference type="Pfam" id="PF00216">
    <property type="entry name" value="Bac_DNA_binding"/>
    <property type="match status" value="1"/>
</dbReference>
<accession>A0A024B0P1</accession>
<reference evidence="2" key="1">
    <citation type="submission" date="2014-09" db="EMBL/GenBank/DDBJ databases">
        <authorList>
            <person name="Sauder A.B."/>
            <person name="McKenzie Q.R."/>
            <person name="Temple L.M."/>
            <person name="Alexis B.K."/>
            <person name="Al-Atrache Z."/>
            <person name="Lewis L.O."/>
            <person name="Loesser-Casey K.E."/>
            <person name="Mitchell K.J."/>
        </authorList>
    </citation>
    <scope>NUCLEOTIDE SEQUENCE [LARGE SCALE GENOMIC DNA]</scope>
</reference>
<dbReference type="GO" id="GO:0030527">
    <property type="term" value="F:structural constituent of chromatin"/>
    <property type="evidence" value="ECO:0007669"/>
    <property type="project" value="InterPro"/>
</dbReference>
<dbReference type="Proteomes" id="UP000026900">
    <property type="component" value="Segment"/>
</dbReference>
<evidence type="ECO:0000313" key="2">
    <source>
        <dbReference type="Proteomes" id="UP000026900"/>
    </source>
</evidence>
<dbReference type="GeneID" id="19526146"/>
<name>A0A024B0P1_9CAUD</name>
<dbReference type="RefSeq" id="YP_009036595.1">
    <property type="nucleotide sequence ID" value="NC_024213.1"/>
</dbReference>
<keyword evidence="2" id="KW-1185">Reference proteome</keyword>
<dbReference type="KEGG" id="vg:19526146"/>
<dbReference type="InterPro" id="IPR000119">
    <property type="entry name" value="Hist_DNA-bd"/>
</dbReference>
<sequence length="108" mass="12606">MSNLVNRQELARRIAYNGGYTLGDMDDVLKLLEDVIEDALLSGEKVKLGKTLTLDMVKLPKKKCWDQLNERYVTREETYVVKAQLLKKLESIRIPAKEWKHERNEKDS</sequence>